<dbReference type="OrthoDB" id="9807125at2"/>
<dbReference type="InterPro" id="IPR000644">
    <property type="entry name" value="CBS_dom"/>
</dbReference>
<dbReference type="Proteomes" id="UP000191040">
    <property type="component" value="Chromosome I"/>
</dbReference>
<dbReference type="InterPro" id="IPR051257">
    <property type="entry name" value="Diverse_CBS-Domain"/>
</dbReference>
<dbReference type="EMBL" id="LT796768">
    <property type="protein sequence ID" value="SKB09171.1"/>
    <property type="molecule type" value="Genomic_DNA"/>
</dbReference>
<keyword evidence="1 2" id="KW-0129">CBS domain</keyword>
<dbReference type="CDD" id="cd04623">
    <property type="entry name" value="CBS_pair_bac_euk"/>
    <property type="match status" value="1"/>
</dbReference>
<evidence type="ECO:0000259" key="3">
    <source>
        <dbReference type="PROSITE" id="PS51371"/>
    </source>
</evidence>
<dbReference type="Pfam" id="PF00571">
    <property type="entry name" value="CBS"/>
    <property type="match status" value="2"/>
</dbReference>
<dbReference type="SMART" id="SM00116">
    <property type="entry name" value="CBS"/>
    <property type="match status" value="2"/>
</dbReference>
<organism evidence="4 5">
    <name type="scientific">Aeromicrobium choanae</name>
    <dbReference type="NCBI Taxonomy" id="1736691"/>
    <lineage>
        <taxon>Bacteria</taxon>
        <taxon>Bacillati</taxon>
        <taxon>Actinomycetota</taxon>
        <taxon>Actinomycetes</taxon>
        <taxon>Propionibacteriales</taxon>
        <taxon>Nocardioidaceae</taxon>
        <taxon>Aeromicrobium</taxon>
    </lineage>
</organism>
<sequence length="142" mass="15694">MRVRDVLSAKGSSAVFTISPDATVDELLDLLAEHNIGALVVSPDGKSMAGIVSERDIVRKLRALPDPREATVEQIMTTDVQVCTPEDSFGSLMSSMTEHRVRHIPVLEDDEIVGVLSIGDAVKFRMDQLEFERDQLTHYVQS</sequence>
<evidence type="ECO:0000313" key="4">
    <source>
        <dbReference type="EMBL" id="SKB09171.1"/>
    </source>
</evidence>
<dbReference type="Gene3D" id="3.10.580.10">
    <property type="entry name" value="CBS-domain"/>
    <property type="match status" value="1"/>
</dbReference>
<protein>
    <submittedName>
        <fullName evidence="4">CBS domain-containing protein</fullName>
    </submittedName>
</protein>
<dbReference type="InterPro" id="IPR044725">
    <property type="entry name" value="CBSX3_CBS_dom"/>
</dbReference>
<feature type="domain" description="CBS" evidence="3">
    <location>
        <begin position="11"/>
        <end position="71"/>
    </location>
</feature>
<reference evidence="5" key="1">
    <citation type="submission" date="2017-02" db="EMBL/GenBank/DDBJ databases">
        <authorList>
            <person name="Varghese N."/>
            <person name="Submissions S."/>
        </authorList>
    </citation>
    <scope>NUCLEOTIDE SEQUENCE [LARGE SCALE GENOMIC DNA]</scope>
    <source>
        <strain evidence="5">9H-4</strain>
    </source>
</reference>
<dbReference type="PANTHER" id="PTHR43080">
    <property type="entry name" value="CBS DOMAIN-CONTAINING PROTEIN CBSX3, MITOCHONDRIAL"/>
    <property type="match status" value="1"/>
</dbReference>
<dbReference type="RefSeq" id="WP_078700482.1">
    <property type="nucleotide sequence ID" value="NZ_LT796768.1"/>
</dbReference>
<evidence type="ECO:0000313" key="5">
    <source>
        <dbReference type="Proteomes" id="UP000191040"/>
    </source>
</evidence>
<evidence type="ECO:0000256" key="2">
    <source>
        <dbReference type="PROSITE-ProRule" id="PRU00703"/>
    </source>
</evidence>
<dbReference type="InterPro" id="IPR046342">
    <property type="entry name" value="CBS_dom_sf"/>
</dbReference>
<dbReference type="PROSITE" id="PS51371">
    <property type="entry name" value="CBS"/>
    <property type="match status" value="2"/>
</dbReference>
<name>A0A1T4Z6G3_9ACTN</name>
<gene>
    <name evidence="4" type="ORF">SAMN06295964_2519</name>
</gene>
<feature type="domain" description="CBS" evidence="3">
    <location>
        <begin position="76"/>
        <end position="131"/>
    </location>
</feature>
<keyword evidence="5" id="KW-1185">Reference proteome</keyword>
<evidence type="ECO:0000256" key="1">
    <source>
        <dbReference type="ARBA" id="ARBA00023122"/>
    </source>
</evidence>
<accession>A0A1T4Z6G3</accession>
<dbReference type="PANTHER" id="PTHR43080:SF2">
    <property type="entry name" value="CBS DOMAIN-CONTAINING PROTEIN"/>
    <property type="match status" value="1"/>
</dbReference>
<proteinExistence type="predicted"/>
<dbReference type="SUPFAM" id="SSF54631">
    <property type="entry name" value="CBS-domain pair"/>
    <property type="match status" value="1"/>
</dbReference>
<dbReference type="AlphaFoldDB" id="A0A1T4Z6G3"/>
<dbReference type="STRING" id="1736691.SAMN06295964_2519"/>